<evidence type="ECO:0000313" key="1">
    <source>
        <dbReference type="EMBL" id="MBB5598220.1"/>
    </source>
</evidence>
<protein>
    <recommendedName>
        <fullName evidence="3">2-nitropropane dioxygenase</fullName>
    </recommendedName>
</protein>
<reference evidence="1 2" key="1">
    <citation type="submission" date="2020-08" db="EMBL/GenBank/DDBJ databases">
        <title>Sequencing the genomes of 1000 actinobacteria strains.</title>
        <authorList>
            <person name="Klenk H.-P."/>
        </authorList>
    </citation>
    <scope>NUCLEOTIDE SEQUENCE [LARGE SCALE GENOMIC DNA]</scope>
    <source>
        <strain evidence="1 2">DSM 23694</strain>
    </source>
</reference>
<accession>A0A7W9DB16</accession>
<proteinExistence type="predicted"/>
<keyword evidence="2" id="KW-1185">Reference proteome</keyword>
<evidence type="ECO:0008006" key="3">
    <source>
        <dbReference type="Google" id="ProtNLM"/>
    </source>
</evidence>
<name>A0A7W9DB16_9MICC</name>
<evidence type="ECO:0000313" key="2">
    <source>
        <dbReference type="Proteomes" id="UP000523863"/>
    </source>
</evidence>
<comment type="caution">
    <text evidence="1">The sequence shown here is derived from an EMBL/GenBank/DDBJ whole genome shotgun (WGS) entry which is preliminary data.</text>
</comment>
<dbReference type="EMBL" id="JACHBL010000001">
    <property type="protein sequence ID" value="MBB5598220.1"/>
    <property type="molecule type" value="Genomic_DNA"/>
</dbReference>
<dbReference type="Pfam" id="PF14907">
    <property type="entry name" value="NTP_transf_5"/>
    <property type="match status" value="1"/>
</dbReference>
<sequence>MTNQAPTVEIPQATRVRIAHALVAAIARENHIDVLHVKGYAAPDDLYHEGRLSTDADVLVRPHQANALVQCLRGNGWRTVTSFESGSIFKHAAALWHDTWGYVDVHRSFPGFTIEPTQAFDLLWRQHNQKLIANQLCKVPSRLDHALIIAIHASRDPARGDSDTKFVLNAISDEKQELRKRAILFGAMTPYAIATNDELGLAEVQQHPDFRLWKSLASGGDRLELFRARIHAATSPQEKVKIALGSLLINKDHLQMRLDRKPSITDYLNEFRARAAYAFSMFTQRKTDGKP</sequence>
<dbReference type="InterPro" id="IPR039498">
    <property type="entry name" value="NTP_transf_5"/>
</dbReference>
<dbReference type="AlphaFoldDB" id="A0A7W9DB16"/>
<organism evidence="1 2">
    <name type="scientific">Neomicrococcus lactis</name>
    <dbReference type="NCBI Taxonomy" id="732241"/>
    <lineage>
        <taxon>Bacteria</taxon>
        <taxon>Bacillati</taxon>
        <taxon>Actinomycetota</taxon>
        <taxon>Actinomycetes</taxon>
        <taxon>Micrococcales</taxon>
        <taxon>Micrococcaceae</taxon>
        <taxon>Neomicrococcus</taxon>
    </lineage>
</organism>
<dbReference type="RefSeq" id="WP_183641622.1">
    <property type="nucleotide sequence ID" value="NZ_JACHBL010000001.1"/>
</dbReference>
<dbReference type="Proteomes" id="UP000523863">
    <property type="component" value="Unassembled WGS sequence"/>
</dbReference>
<gene>
    <name evidence="1" type="ORF">BKA12_001300</name>
</gene>